<sequence>MDDLSGPLPMPPLPPEARTRLEAFYQHITEISPSLVGYPCSQDFDYPELAPFLRYPLNNCGDPFADSIYRENSFPFEREVIGVFQKHLRAPVDQTWGYVTSGGTEGNLYGLYLARELFPEGVVYFSEHTHYSAAKIVRVLGARSIMIRGQDNGEIDYDDLRETLRLHRDVPPILFANIGTTMHGAVDDLVKIRSILKELAITRHYIHADAALSGMILPWVARPQPFGFDAGIDSIAVSGHKFTGSPVPCGVVLARRSHTERVARSVEYVGVMDTTILGSRSALGPLVLWSAFQRWGEDGMRKRVAGCLEVADHAIARFHAAGLPAWRHENSITVVFPRPGDEVIRRWQIAPHEHIAHLITMPHVTRETVDQVVADVAASLRSRTGNSSGSADPPNPFHPRSSPDSLPISLL</sequence>
<evidence type="ECO:0000256" key="8">
    <source>
        <dbReference type="SAM" id="MobiDB-lite"/>
    </source>
</evidence>
<evidence type="ECO:0000256" key="2">
    <source>
        <dbReference type="ARBA" id="ARBA00009533"/>
    </source>
</evidence>
<evidence type="ECO:0000313" key="10">
    <source>
        <dbReference type="Proteomes" id="UP000676169"/>
    </source>
</evidence>
<evidence type="ECO:0000256" key="4">
    <source>
        <dbReference type="ARBA" id="ARBA00022898"/>
    </source>
</evidence>
<dbReference type="EC" id="4.1.1.22" evidence="9"/>
<dbReference type="AlphaFoldDB" id="A0A975J0Z1"/>
<dbReference type="Gene3D" id="3.40.640.10">
    <property type="entry name" value="Type I PLP-dependent aspartate aminotransferase-like (Major domain)"/>
    <property type="match status" value="1"/>
</dbReference>
<keyword evidence="4 6" id="KW-0663">Pyridoxal phosphate</keyword>
<feature type="modified residue" description="N6-(pyridoxal phosphate)lysine" evidence="6">
    <location>
        <position position="241"/>
    </location>
</feature>
<evidence type="ECO:0000313" key="9">
    <source>
        <dbReference type="EMBL" id="QUE51992.1"/>
    </source>
</evidence>
<dbReference type="GO" id="GO:0019752">
    <property type="term" value="P:carboxylic acid metabolic process"/>
    <property type="evidence" value="ECO:0007669"/>
    <property type="project" value="InterPro"/>
</dbReference>
<name>A0A975J0Z1_9BACT</name>
<dbReference type="NCBIfam" id="NF002748">
    <property type="entry name" value="PRK02769.1"/>
    <property type="match status" value="1"/>
</dbReference>
<proteinExistence type="inferred from homology"/>
<dbReference type="PANTHER" id="PTHR46101:SF2">
    <property type="entry name" value="SERINE DECARBOXYLASE"/>
    <property type="match status" value="1"/>
</dbReference>
<dbReference type="InterPro" id="IPR015424">
    <property type="entry name" value="PyrdxlP-dep_Trfase"/>
</dbReference>
<accession>A0A975J0Z1</accession>
<dbReference type="InterPro" id="IPR051151">
    <property type="entry name" value="Group_II_Decarboxylase"/>
</dbReference>
<evidence type="ECO:0000256" key="3">
    <source>
        <dbReference type="ARBA" id="ARBA00022793"/>
    </source>
</evidence>
<dbReference type="GO" id="GO:0030170">
    <property type="term" value="F:pyridoxal phosphate binding"/>
    <property type="evidence" value="ECO:0007669"/>
    <property type="project" value="InterPro"/>
</dbReference>
<comment type="similarity">
    <text evidence="2 7">Belongs to the group II decarboxylase family.</text>
</comment>
<keyword evidence="3" id="KW-0210">Decarboxylase</keyword>
<dbReference type="Proteomes" id="UP000676169">
    <property type="component" value="Chromosome"/>
</dbReference>
<dbReference type="KEGG" id="lamb:KBB96_03670"/>
<comment type="cofactor">
    <cofactor evidence="1 6 7">
        <name>pyridoxal 5'-phosphate</name>
        <dbReference type="ChEBI" id="CHEBI:597326"/>
    </cofactor>
</comment>
<feature type="compositionally biased region" description="Polar residues" evidence="8">
    <location>
        <begin position="381"/>
        <end position="390"/>
    </location>
</feature>
<keyword evidence="5 7" id="KW-0456">Lyase</keyword>
<dbReference type="EMBL" id="CP073100">
    <property type="protein sequence ID" value="QUE51992.1"/>
    <property type="molecule type" value="Genomic_DNA"/>
</dbReference>
<dbReference type="InterPro" id="IPR002129">
    <property type="entry name" value="PyrdxlP-dep_de-COase"/>
</dbReference>
<keyword evidence="10" id="KW-1185">Reference proteome</keyword>
<gene>
    <name evidence="9" type="ORF">KBB96_03670</name>
</gene>
<dbReference type="InterPro" id="IPR015421">
    <property type="entry name" value="PyrdxlP-dep_Trfase_major"/>
</dbReference>
<feature type="region of interest" description="Disordered" evidence="8">
    <location>
        <begin position="381"/>
        <end position="411"/>
    </location>
</feature>
<evidence type="ECO:0000256" key="5">
    <source>
        <dbReference type="ARBA" id="ARBA00023239"/>
    </source>
</evidence>
<protein>
    <submittedName>
        <fullName evidence="9">Histidine decarboxylase</fullName>
        <ecNumber evidence="9">4.1.1.22</ecNumber>
    </submittedName>
</protein>
<evidence type="ECO:0000256" key="6">
    <source>
        <dbReference type="PIRSR" id="PIRSR602129-50"/>
    </source>
</evidence>
<dbReference type="Pfam" id="PF00282">
    <property type="entry name" value="Pyridoxal_deC"/>
    <property type="match status" value="1"/>
</dbReference>
<dbReference type="PANTHER" id="PTHR46101">
    <property type="match status" value="1"/>
</dbReference>
<evidence type="ECO:0000256" key="7">
    <source>
        <dbReference type="RuleBase" id="RU000382"/>
    </source>
</evidence>
<evidence type="ECO:0000256" key="1">
    <source>
        <dbReference type="ARBA" id="ARBA00001933"/>
    </source>
</evidence>
<reference evidence="9" key="1">
    <citation type="submission" date="2021-04" db="EMBL/GenBank/DDBJ databases">
        <title>Luteolibacter sp. 32A isolated from the skin of an Anderson's salamander (Ambystoma andersonii).</title>
        <authorList>
            <person name="Spergser J."/>
            <person name="Busse H.-J."/>
        </authorList>
    </citation>
    <scope>NUCLEOTIDE SEQUENCE</scope>
    <source>
        <strain evidence="9">32A</strain>
    </source>
</reference>
<dbReference type="SUPFAM" id="SSF53383">
    <property type="entry name" value="PLP-dependent transferases"/>
    <property type="match status" value="1"/>
</dbReference>
<dbReference type="GO" id="GO:0004398">
    <property type="term" value="F:histidine decarboxylase activity"/>
    <property type="evidence" value="ECO:0007669"/>
    <property type="project" value="UniProtKB-EC"/>
</dbReference>
<organism evidence="9 10">
    <name type="scientific">Luteolibacter ambystomatis</name>
    <dbReference type="NCBI Taxonomy" id="2824561"/>
    <lineage>
        <taxon>Bacteria</taxon>
        <taxon>Pseudomonadati</taxon>
        <taxon>Verrucomicrobiota</taxon>
        <taxon>Verrucomicrobiia</taxon>
        <taxon>Verrucomicrobiales</taxon>
        <taxon>Verrucomicrobiaceae</taxon>
        <taxon>Luteolibacter</taxon>
    </lineage>
</organism>